<feature type="domain" description="RDD" evidence="6">
    <location>
        <begin position="22"/>
        <end position="136"/>
    </location>
</feature>
<keyword evidence="4 5" id="KW-0472">Membrane</keyword>
<protein>
    <submittedName>
        <fullName evidence="7">Uncharacterized membrane protein YckC, RDD family</fullName>
    </submittedName>
</protein>
<feature type="transmembrane region" description="Helical" evidence="5">
    <location>
        <begin position="103"/>
        <end position="124"/>
    </location>
</feature>
<dbReference type="GeneID" id="80818605"/>
<sequence length="145" mass="15921">MHTAALPDPQYQPEFYADIAPKRLMAWMIDVGLILGLTLIALPFTAFIGLFFLPFLYAILGFAYRVMTLAGGSATLGMRVMSVELRNARGERLDLGGAFLHTLGYYLSCLMALVQLGSVVLMLTSERGQGLTDMVLGTVMVNRRI</sequence>
<dbReference type="Proteomes" id="UP000182932">
    <property type="component" value="Unassembled WGS sequence"/>
</dbReference>
<keyword evidence="2 5" id="KW-0812">Transmembrane</keyword>
<dbReference type="RefSeq" id="WP_306456255.1">
    <property type="nucleotide sequence ID" value="NZ_CATMKJ010000002.1"/>
</dbReference>
<feature type="transmembrane region" description="Helical" evidence="5">
    <location>
        <begin position="62"/>
        <end position="82"/>
    </location>
</feature>
<organism evidence="7 8">
    <name type="scientific">Marinovum algicola</name>
    <dbReference type="NCBI Taxonomy" id="42444"/>
    <lineage>
        <taxon>Bacteria</taxon>
        <taxon>Pseudomonadati</taxon>
        <taxon>Pseudomonadota</taxon>
        <taxon>Alphaproteobacteria</taxon>
        <taxon>Rhodobacterales</taxon>
        <taxon>Roseobacteraceae</taxon>
        <taxon>Marinovum</taxon>
    </lineage>
</organism>
<comment type="caution">
    <text evidence="7">The sequence shown here is derived from an EMBL/GenBank/DDBJ whole genome shotgun (WGS) entry which is preliminary data.</text>
</comment>
<dbReference type="InterPro" id="IPR010432">
    <property type="entry name" value="RDD"/>
</dbReference>
<dbReference type="Pfam" id="PF06271">
    <property type="entry name" value="RDD"/>
    <property type="match status" value="1"/>
</dbReference>
<proteinExistence type="predicted"/>
<evidence type="ECO:0000313" key="8">
    <source>
        <dbReference type="Proteomes" id="UP000182932"/>
    </source>
</evidence>
<accession>A0A975WAH7</accession>
<gene>
    <name evidence="7" type="ORF">SAMN04487940_107126</name>
</gene>
<evidence type="ECO:0000313" key="7">
    <source>
        <dbReference type="EMBL" id="SEJ57070.1"/>
    </source>
</evidence>
<dbReference type="AlphaFoldDB" id="A0A975WAH7"/>
<evidence type="ECO:0000256" key="3">
    <source>
        <dbReference type="ARBA" id="ARBA00022989"/>
    </source>
</evidence>
<name>A0A975WAH7_9RHOB</name>
<dbReference type="GO" id="GO:0016020">
    <property type="term" value="C:membrane"/>
    <property type="evidence" value="ECO:0007669"/>
    <property type="project" value="UniProtKB-SubCell"/>
</dbReference>
<keyword evidence="8" id="KW-1185">Reference proteome</keyword>
<evidence type="ECO:0000256" key="2">
    <source>
        <dbReference type="ARBA" id="ARBA00022692"/>
    </source>
</evidence>
<evidence type="ECO:0000256" key="1">
    <source>
        <dbReference type="ARBA" id="ARBA00004141"/>
    </source>
</evidence>
<evidence type="ECO:0000256" key="5">
    <source>
        <dbReference type="SAM" id="Phobius"/>
    </source>
</evidence>
<evidence type="ECO:0000259" key="6">
    <source>
        <dbReference type="Pfam" id="PF06271"/>
    </source>
</evidence>
<keyword evidence="3 5" id="KW-1133">Transmembrane helix</keyword>
<reference evidence="7 8" key="1">
    <citation type="submission" date="2016-10" db="EMBL/GenBank/DDBJ databases">
        <authorList>
            <person name="Varghese N."/>
            <person name="Submissions S."/>
        </authorList>
    </citation>
    <scope>NUCLEOTIDE SEQUENCE [LARGE SCALE GENOMIC DNA]</scope>
    <source>
        <strain evidence="7 8">FF3</strain>
    </source>
</reference>
<comment type="subcellular location">
    <subcellularLocation>
        <location evidence="1">Membrane</location>
        <topology evidence="1">Multi-pass membrane protein</topology>
    </subcellularLocation>
</comment>
<feature type="transmembrane region" description="Helical" evidence="5">
    <location>
        <begin position="31"/>
        <end position="56"/>
    </location>
</feature>
<dbReference type="EMBL" id="FNYY01000007">
    <property type="protein sequence ID" value="SEJ57070.1"/>
    <property type="molecule type" value="Genomic_DNA"/>
</dbReference>
<evidence type="ECO:0000256" key="4">
    <source>
        <dbReference type="ARBA" id="ARBA00023136"/>
    </source>
</evidence>